<protein>
    <recommendedName>
        <fullName evidence="2">DUF3047 domain-containing protein</fullName>
    </recommendedName>
</protein>
<dbReference type="Pfam" id="PF11249">
    <property type="entry name" value="DUF3047"/>
    <property type="match status" value="1"/>
</dbReference>
<dbReference type="InterPro" id="IPR021409">
    <property type="entry name" value="DUF3047"/>
</dbReference>
<dbReference type="AlphaFoldDB" id="Q4PK74"/>
<organism evidence="1">
    <name type="scientific">uncultured bacterium MedeBAC49C08</name>
    <dbReference type="NCBI Taxonomy" id="332274"/>
    <lineage>
        <taxon>Bacteria</taxon>
        <taxon>environmental samples</taxon>
    </lineage>
</organism>
<evidence type="ECO:0008006" key="2">
    <source>
        <dbReference type="Google" id="ProtNLM"/>
    </source>
</evidence>
<evidence type="ECO:0000313" key="1">
    <source>
        <dbReference type="EMBL" id="AAY82633.1"/>
    </source>
</evidence>
<name>Q4PK74_9BACT</name>
<dbReference type="EMBL" id="DQ077554">
    <property type="protein sequence ID" value="AAY82633.1"/>
    <property type="molecule type" value="Genomic_DNA"/>
</dbReference>
<sequence>MDTLKRNFFLLISLFIAPLTNTYPDFNDFFSRGIFGGNTEYEVISDNHVRSYTNSGNSVFVTTDTFDVLDKNVASWQWKVLIPLKANERLRRNHDFAARIIFCKSDGILPTQKRCLNYVWTDSVEKGTVWVNPWNSKQINIALRDSQDGVDIWKEEKINLVEDFKRYLNIDIKEIWGWGVITDADNTRQIASAEYKDFNFQ</sequence>
<accession>Q4PK74</accession>
<reference evidence="1" key="1">
    <citation type="journal article" date="2005" name="PLoS Biol.">
        <title>New insights into metabolic properties of marine bacteria encoding proteorhodopsins.</title>
        <authorList>
            <person name="Sabehi G."/>
            <person name="Loy A."/>
            <person name="Jung K.H."/>
            <person name="Partha R."/>
            <person name="Spudich J.L."/>
            <person name="Isaacson T."/>
            <person name="Hirschberg J."/>
            <person name="Wagner M."/>
            <person name="Beja O."/>
        </authorList>
    </citation>
    <scope>NUCLEOTIDE SEQUENCE</scope>
</reference>
<proteinExistence type="predicted"/>